<dbReference type="PANTHER" id="PTHR47505">
    <property type="entry name" value="DNA UTILIZATION PROTEIN YHGH"/>
    <property type="match status" value="1"/>
</dbReference>
<organism evidence="3 4">
    <name type="scientific">Catellatospora bangladeshensis</name>
    <dbReference type="NCBI Taxonomy" id="310355"/>
    <lineage>
        <taxon>Bacteria</taxon>
        <taxon>Bacillati</taxon>
        <taxon>Actinomycetota</taxon>
        <taxon>Actinomycetes</taxon>
        <taxon>Micromonosporales</taxon>
        <taxon>Micromonosporaceae</taxon>
        <taxon>Catellatospora</taxon>
    </lineage>
</organism>
<dbReference type="InterPro" id="IPR029057">
    <property type="entry name" value="PRTase-like"/>
</dbReference>
<dbReference type="RefSeq" id="WP_203753417.1">
    <property type="nucleotide sequence ID" value="NZ_BONF01000040.1"/>
</dbReference>
<sequence>MPAATLWQALADLVLPASCAGCSREGQPLRLEVCGDCAAAVQALRAAPTRPDPPPPGLPPCVALGDYAAELRELILSFKERGRHRLARPLGALLAEAVAATVPPSAPVLLLYVPDTTAAARARHGDHLRALTRAAADRLREAGRVVAVAAPLRALPKADSAHLSSAQRAAAAAAGFAMRSRGMADVRRAAPGSVTLLLDDIVTTGSTLAAASELLAGAGVRVHGCVVLAATRRIPPQRAIWS</sequence>
<dbReference type="AlphaFoldDB" id="A0A8J3NKR1"/>
<comment type="caution">
    <text evidence="3">The sequence shown here is derived from an EMBL/GenBank/DDBJ whole genome shotgun (WGS) entry which is preliminary data.</text>
</comment>
<gene>
    <name evidence="3" type="ORF">Cba03nite_60640</name>
</gene>
<protein>
    <recommendedName>
        <fullName evidence="2">Phosphoribosyltransferase domain-containing protein</fullName>
    </recommendedName>
</protein>
<dbReference type="PANTHER" id="PTHR47505:SF1">
    <property type="entry name" value="DNA UTILIZATION PROTEIN YHGH"/>
    <property type="match status" value="1"/>
</dbReference>
<evidence type="ECO:0000313" key="4">
    <source>
        <dbReference type="Proteomes" id="UP000601223"/>
    </source>
</evidence>
<proteinExistence type="inferred from homology"/>
<dbReference type="Pfam" id="PF00156">
    <property type="entry name" value="Pribosyltran"/>
    <property type="match status" value="1"/>
</dbReference>
<accession>A0A8J3NKR1</accession>
<evidence type="ECO:0000256" key="1">
    <source>
        <dbReference type="ARBA" id="ARBA00008007"/>
    </source>
</evidence>
<dbReference type="Gene3D" id="3.40.50.2020">
    <property type="match status" value="1"/>
</dbReference>
<dbReference type="InterPro" id="IPR051910">
    <property type="entry name" value="ComF/GntX_DNA_util-trans"/>
</dbReference>
<dbReference type="Proteomes" id="UP000601223">
    <property type="component" value="Unassembled WGS sequence"/>
</dbReference>
<dbReference type="InterPro" id="IPR000836">
    <property type="entry name" value="PRTase_dom"/>
</dbReference>
<dbReference type="CDD" id="cd06223">
    <property type="entry name" value="PRTases_typeI"/>
    <property type="match status" value="1"/>
</dbReference>
<keyword evidence="4" id="KW-1185">Reference proteome</keyword>
<reference evidence="3 4" key="1">
    <citation type="submission" date="2021-01" db="EMBL/GenBank/DDBJ databases">
        <title>Whole genome shotgun sequence of Catellatospora bangladeshensis NBRC 107357.</title>
        <authorList>
            <person name="Komaki H."/>
            <person name="Tamura T."/>
        </authorList>
    </citation>
    <scope>NUCLEOTIDE SEQUENCE [LARGE SCALE GENOMIC DNA]</scope>
    <source>
        <strain evidence="3 4">NBRC 107357</strain>
    </source>
</reference>
<comment type="similarity">
    <text evidence="1">Belongs to the ComF/GntX family.</text>
</comment>
<dbReference type="SUPFAM" id="SSF53271">
    <property type="entry name" value="PRTase-like"/>
    <property type="match status" value="1"/>
</dbReference>
<feature type="domain" description="Phosphoribosyltransferase" evidence="2">
    <location>
        <begin position="191"/>
        <end position="231"/>
    </location>
</feature>
<dbReference type="EMBL" id="BONF01000040">
    <property type="protein sequence ID" value="GIF84715.1"/>
    <property type="molecule type" value="Genomic_DNA"/>
</dbReference>
<evidence type="ECO:0000259" key="2">
    <source>
        <dbReference type="Pfam" id="PF00156"/>
    </source>
</evidence>
<evidence type="ECO:0000313" key="3">
    <source>
        <dbReference type="EMBL" id="GIF84715.1"/>
    </source>
</evidence>
<name>A0A8J3NKR1_9ACTN</name>